<proteinExistence type="predicted"/>
<organism evidence="1">
    <name type="scientific">Cacopsylla melanoneura</name>
    <dbReference type="NCBI Taxonomy" id="428564"/>
    <lineage>
        <taxon>Eukaryota</taxon>
        <taxon>Metazoa</taxon>
        <taxon>Ecdysozoa</taxon>
        <taxon>Arthropoda</taxon>
        <taxon>Hexapoda</taxon>
        <taxon>Insecta</taxon>
        <taxon>Pterygota</taxon>
        <taxon>Neoptera</taxon>
        <taxon>Paraneoptera</taxon>
        <taxon>Hemiptera</taxon>
        <taxon>Sternorrhyncha</taxon>
        <taxon>Psylloidea</taxon>
        <taxon>Psyllidae</taxon>
        <taxon>Psyllinae</taxon>
        <taxon>Cacopsylla</taxon>
    </lineage>
</organism>
<accession>A0A8D9ANI0</accession>
<name>A0A8D9ANI0_9HEMI</name>
<reference evidence="1" key="1">
    <citation type="submission" date="2021-05" db="EMBL/GenBank/DDBJ databases">
        <authorList>
            <person name="Alioto T."/>
            <person name="Alioto T."/>
            <person name="Gomez Garrido J."/>
        </authorList>
    </citation>
    <scope>NUCLEOTIDE SEQUENCE</scope>
</reference>
<protein>
    <submittedName>
        <fullName evidence="1">Uncharacterized protein</fullName>
    </submittedName>
</protein>
<dbReference type="AlphaFoldDB" id="A0A8D9ANI0"/>
<dbReference type="EMBL" id="HBUF01576113">
    <property type="protein sequence ID" value="CAG6768376.1"/>
    <property type="molecule type" value="Transcribed_RNA"/>
</dbReference>
<sequence>MVIVGSQIITTSEDIYFVVATYNICSSASSFSVLLLLLFPHLLLLLFPRLLLLLFPHLLLLLSSPPTHSSFCPCFGTNSTSTLFQQTSDLRVAGGKEIFSRFQEEIHAGASKIFNYNRSYSIRVNTNPSNPIYSIFDKSPRLM</sequence>
<dbReference type="EMBL" id="HBUF01576112">
    <property type="protein sequence ID" value="CAG6768375.1"/>
    <property type="molecule type" value="Transcribed_RNA"/>
</dbReference>
<evidence type="ECO:0000313" key="1">
    <source>
        <dbReference type="EMBL" id="CAG6768376.1"/>
    </source>
</evidence>